<dbReference type="EMBL" id="QWET01000005">
    <property type="protein sequence ID" value="RIH65659.1"/>
    <property type="molecule type" value="Genomic_DNA"/>
</dbReference>
<dbReference type="PANTHER" id="PTHR46796">
    <property type="entry name" value="HTH-TYPE TRANSCRIPTIONAL ACTIVATOR RHAS-RELATED"/>
    <property type="match status" value="1"/>
</dbReference>
<dbReference type="AlphaFoldDB" id="A0A399D1Y0"/>
<evidence type="ECO:0000313" key="5">
    <source>
        <dbReference type="EMBL" id="RIH65659.1"/>
    </source>
</evidence>
<evidence type="ECO:0000256" key="3">
    <source>
        <dbReference type="ARBA" id="ARBA00023163"/>
    </source>
</evidence>
<dbReference type="SMART" id="SM00342">
    <property type="entry name" value="HTH_ARAC"/>
    <property type="match status" value="1"/>
</dbReference>
<dbReference type="GO" id="GO:0043565">
    <property type="term" value="F:sequence-specific DNA binding"/>
    <property type="evidence" value="ECO:0007669"/>
    <property type="project" value="InterPro"/>
</dbReference>
<dbReference type="PROSITE" id="PS01124">
    <property type="entry name" value="HTH_ARAC_FAMILY_2"/>
    <property type="match status" value="1"/>
</dbReference>
<accession>A0A399D1Y0</accession>
<keyword evidence="3" id="KW-0804">Transcription</keyword>
<organism evidence="5 6">
    <name type="scientific">Mariniphaga sediminis</name>
    <dbReference type="NCBI Taxonomy" id="1628158"/>
    <lineage>
        <taxon>Bacteria</taxon>
        <taxon>Pseudomonadati</taxon>
        <taxon>Bacteroidota</taxon>
        <taxon>Bacteroidia</taxon>
        <taxon>Marinilabiliales</taxon>
        <taxon>Prolixibacteraceae</taxon>
        <taxon>Mariniphaga</taxon>
    </lineage>
</organism>
<dbReference type="RefSeq" id="WP_119349500.1">
    <property type="nucleotide sequence ID" value="NZ_QWET01000005.1"/>
</dbReference>
<keyword evidence="2" id="KW-0238">DNA-binding</keyword>
<dbReference type="InterPro" id="IPR018062">
    <property type="entry name" value="HTH_AraC-typ_CS"/>
</dbReference>
<name>A0A399D1Y0_9BACT</name>
<dbReference type="PANTHER" id="PTHR46796:SF13">
    <property type="entry name" value="HTH-TYPE TRANSCRIPTIONAL ACTIVATOR RHAS"/>
    <property type="match status" value="1"/>
</dbReference>
<feature type="domain" description="HTH araC/xylS-type" evidence="4">
    <location>
        <begin position="153"/>
        <end position="252"/>
    </location>
</feature>
<sequence length="257" mass="29917">MEYREIAPCNELKDFISHYWVGTWDTNKQAPTELYYITASSLTEITFAFSGSGKHDELLFSIVQGHTQIPLQSPVREFYHLIGVSLYSYAIPSLFNLSSFELNQEFIPLTTFLGKDGSVLNEEMALAETTEQRVEILSCYFKSLLKNRKIVDTRMIRAIQEVKRNNGNPKIIDLAVNSFLSQKQFNRRFKEFSGFNPKVYARIIRLESAIKSYPNFRNLTELAHNIGYYDQAHFIREFKELTGFSPREFWKLSEDKS</sequence>
<keyword evidence="1" id="KW-0805">Transcription regulation</keyword>
<dbReference type="InterPro" id="IPR018060">
    <property type="entry name" value="HTH_AraC"/>
</dbReference>
<evidence type="ECO:0000256" key="2">
    <source>
        <dbReference type="ARBA" id="ARBA00023125"/>
    </source>
</evidence>
<dbReference type="Pfam" id="PF20240">
    <property type="entry name" value="DUF6597"/>
    <property type="match status" value="1"/>
</dbReference>
<dbReference type="InterPro" id="IPR046532">
    <property type="entry name" value="DUF6597"/>
</dbReference>
<dbReference type="Proteomes" id="UP000266441">
    <property type="component" value="Unassembled WGS sequence"/>
</dbReference>
<dbReference type="OrthoDB" id="323290at2"/>
<dbReference type="GO" id="GO:0003700">
    <property type="term" value="F:DNA-binding transcription factor activity"/>
    <property type="evidence" value="ECO:0007669"/>
    <property type="project" value="InterPro"/>
</dbReference>
<evidence type="ECO:0000256" key="1">
    <source>
        <dbReference type="ARBA" id="ARBA00023015"/>
    </source>
</evidence>
<comment type="caution">
    <text evidence="5">The sequence shown here is derived from an EMBL/GenBank/DDBJ whole genome shotgun (WGS) entry which is preliminary data.</text>
</comment>
<dbReference type="SUPFAM" id="SSF46689">
    <property type="entry name" value="Homeodomain-like"/>
    <property type="match status" value="1"/>
</dbReference>
<evidence type="ECO:0000313" key="6">
    <source>
        <dbReference type="Proteomes" id="UP000266441"/>
    </source>
</evidence>
<gene>
    <name evidence="5" type="ORF">D1164_08340</name>
</gene>
<proteinExistence type="predicted"/>
<dbReference type="InterPro" id="IPR009057">
    <property type="entry name" value="Homeodomain-like_sf"/>
</dbReference>
<reference evidence="5 6" key="1">
    <citation type="journal article" date="2015" name="Int. J. Syst. Evol. Microbiol.">
        <title>Mariniphaga sediminis sp. nov., isolated from coastal sediment.</title>
        <authorList>
            <person name="Wang F.Q."/>
            <person name="Shen Q.Y."/>
            <person name="Chen G.J."/>
            <person name="Du Z.J."/>
        </authorList>
    </citation>
    <scope>NUCLEOTIDE SEQUENCE [LARGE SCALE GENOMIC DNA]</scope>
    <source>
        <strain evidence="5 6">SY21</strain>
    </source>
</reference>
<dbReference type="Pfam" id="PF12833">
    <property type="entry name" value="HTH_18"/>
    <property type="match status" value="1"/>
</dbReference>
<dbReference type="InterPro" id="IPR050204">
    <property type="entry name" value="AraC_XylS_family_regulators"/>
</dbReference>
<evidence type="ECO:0000259" key="4">
    <source>
        <dbReference type="PROSITE" id="PS01124"/>
    </source>
</evidence>
<dbReference type="Gene3D" id="1.10.10.60">
    <property type="entry name" value="Homeodomain-like"/>
    <property type="match status" value="1"/>
</dbReference>
<protein>
    <submittedName>
        <fullName evidence="5">AraC family transcriptional regulator</fullName>
    </submittedName>
</protein>
<keyword evidence="6" id="KW-1185">Reference proteome</keyword>
<dbReference type="PROSITE" id="PS00041">
    <property type="entry name" value="HTH_ARAC_FAMILY_1"/>
    <property type="match status" value="2"/>
</dbReference>